<name>A0A9W9JZX3_9EURO</name>
<organism evidence="4 5">
    <name type="scientific">Penicillium angulare</name>
    <dbReference type="NCBI Taxonomy" id="116970"/>
    <lineage>
        <taxon>Eukaryota</taxon>
        <taxon>Fungi</taxon>
        <taxon>Dikarya</taxon>
        <taxon>Ascomycota</taxon>
        <taxon>Pezizomycotina</taxon>
        <taxon>Eurotiomycetes</taxon>
        <taxon>Eurotiomycetidae</taxon>
        <taxon>Eurotiales</taxon>
        <taxon>Aspergillaceae</taxon>
        <taxon>Penicillium</taxon>
    </lineage>
</organism>
<dbReference type="Pfam" id="PF15463">
    <property type="entry name" value="ECM11"/>
    <property type="match status" value="1"/>
</dbReference>
<dbReference type="EMBL" id="JAPQKH010000007">
    <property type="protein sequence ID" value="KAJ5087541.1"/>
    <property type="molecule type" value="Genomic_DNA"/>
</dbReference>
<dbReference type="InterPro" id="IPR029178">
    <property type="entry name" value="Ecm11_C"/>
</dbReference>
<evidence type="ECO:0000256" key="2">
    <source>
        <dbReference type="SAM" id="MobiDB-lite"/>
    </source>
</evidence>
<reference evidence="4" key="1">
    <citation type="submission" date="2022-11" db="EMBL/GenBank/DDBJ databases">
        <authorList>
            <person name="Petersen C."/>
        </authorList>
    </citation>
    <scope>NUCLEOTIDE SEQUENCE</scope>
    <source>
        <strain evidence="4">IBT 30069</strain>
    </source>
</reference>
<gene>
    <name evidence="4" type="ORF">N7456_011157</name>
</gene>
<accession>A0A9W9JZX3</accession>
<evidence type="ECO:0000313" key="4">
    <source>
        <dbReference type="EMBL" id="KAJ5087541.1"/>
    </source>
</evidence>
<feature type="compositionally biased region" description="Basic and acidic residues" evidence="2">
    <location>
        <begin position="332"/>
        <end position="355"/>
    </location>
</feature>
<dbReference type="OrthoDB" id="2159786at2759"/>
<feature type="compositionally biased region" description="Basic and acidic residues" evidence="2">
    <location>
        <begin position="215"/>
        <end position="226"/>
    </location>
</feature>
<dbReference type="GO" id="GO:0042790">
    <property type="term" value="P:nucleolar large rRNA transcription by RNA polymerase I"/>
    <property type="evidence" value="ECO:0007669"/>
    <property type="project" value="TreeGrafter"/>
</dbReference>
<evidence type="ECO:0000256" key="1">
    <source>
        <dbReference type="SAM" id="Coils"/>
    </source>
</evidence>
<dbReference type="PANTHER" id="PTHR28244:SF1">
    <property type="entry name" value="RNA POLYMERASE I-SPECIFIC TRANSCRIPTION INITIATION FACTOR RRN11"/>
    <property type="match status" value="1"/>
</dbReference>
<evidence type="ECO:0000313" key="5">
    <source>
        <dbReference type="Proteomes" id="UP001149165"/>
    </source>
</evidence>
<feature type="compositionally biased region" description="Polar residues" evidence="2">
    <location>
        <begin position="106"/>
        <end position="120"/>
    </location>
</feature>
<sequence>MGVGDYVHSKEPGQPRAPTDLAPSQRQLRAAQAKVDVPIPQLNGRQSPVRPPTSFQEPRSIPDQQLRSAPENGARRDAFDTDVEGIDDSTIAGTSVYGFDDGQPHATVNQHAQYTETSPRPSYLPRPARRSRASWLDELGNKGMKKAAFDSDDPDDTSSQVTSSAGADDERTEQLSLPAQQQQTQPQLQSQPQPQQQEQPQPQQQSSWYHSHKYRSAEEPLSKRLESFWSASKRTSKSVDQPQADSQHQVTVEPVQEPGPQPRKLGHMLPPTAARKITLPHSMSATPRTRTRFSPPKPSLLDQLDISPTRLASEPPPQAGRTLSITAFAVDDHSDHDAGDAMDDTIRLSSRRDSGHSSNVFGITNMSDFDRDESSLQVGQDPFLNHTSSTRSRRNTVINTNKRHLEPDYPPQQLYQKSFAELQDEPFEKAPSTTPPPPIKSPSLPPMPTVVPNPDSADEMGSHLLKLTGEDRQTYLSRLSVDEWESCGDQLLDQFSHLLSEMKNLRRARRRTAQVFEDEIKRRHNNVEEQNQDLSAKLEEMRTGGAEVLRGRNS</sequence>
<feature type="coiled-coil region" evidence="1">
    <location>
        <begin position="517"/>
        <end position="544"/>
    </location>
</feature>
<feature type="region of interest" description="Disordered" evidence="2">
    <location>
        <begin position="332"/>
        <end position="359"/>
    </location>
</feature>
<dbReference type="Proteomes" id="UP001149165">
    <property type="component" value="Unassembled WGS sequence"/>
</dbReference>
<feature type="compositionally biased region" description="Low complexity" evidence="2">
    <location>
        <begin position="174"/>
        <end position="207"/>
    </location>
</feature>
<evidence type="ECO:0000259" key="3">
    <source>
        <dbReference type="Pfam" id="PF15463"/>
    </source>
</evidence>
<dbReference type="PANTHER" id="PTHR28244">
    <property type="entry name" value="RNA POLYMERASE I-SPECIFIC TRANSCRIPTION INITIATION FACTOR RRN11"/>
    <property type="match status" value="1"/>
</dbReference>
<reference evidence="4" key="2">
    <citation type="journal article" date="2023" name="IMA Fungus">
        <title>Comparative genomic study of the Penicillium genus elucidates a diverse pangenome and 15 lateral gene transfer events.</title>
        <authorList>
            <person name="Petersen C."/>
            <person name="Sorensen T."/>
            <person name="Nielsen M.R."/>
            <person name="Sondergaard T.E."/>
            <person name="Sorensen J.L."/>
            <person name="Fitzpatrick D.A."/>
            <person name="Frisvad J.C."/>
            <person name="Nielsen K.L."/>
        </authorList>
    </citation>
    <scope>NUCLEOTIDE SEQUENCE</scope>
    <source>
        <strain evidence="4">IBT 30069</strain>
    </source>
</reference>
<dbReference type="GO" id="GO:0001164">
    <property type="term" value="F:RNA polymerase I core promoter sequence-specific DNA binding"/>
    <property type="evidence" value="ECO:0007669"/>
    <property type="project" value="TreeGrafter"/>
</dbReference>
<keyword evidence="5" id="KW-1185">Reference proteome</keyword>
<feature type="compositionally biased region" description="Polar residues" evidence="2">
    <location>
        <begin position="229"/>
        <end position="250"/>
    </location>
</feature>
<protein>
    <recommendedName>
        <fullName evidence="3">Extracellular mutant protein 11 C-terminal domain-containing protein</fullName>
    </recommendedName>
</protein>
<keyword evidence="1" id="KW-0175">Coiled coil</keyword>
<dbReference type="InterPro" id="IPR053029">
    <property type="entry name" value="RNA_pol_I-specific_init_factor"/>
</dbReference>
<comment type="caution">
    <text evidence="4">The sequence shown here is derived from an EMBL/GenBank/DDBJ whole genome shotgun (WGS) entry which is preliminary data.</text>
</comment>
<feature type="compositionally biased region" description="Polar residues" evidence="2">
    <location>
        <begin position="53"/>
        <end position="67"/>
    </location>
</feature>
<feature type="region of interest" description="Disordered" evidence="2">
    <location>
        <begin position="1"/>
        <end position="320"/>
    </location>
</feature>
<feature type="domain" description="Extracellular mutant protein 11 C-terminal" evidence="3">
    <location>
        <begin position="408"/>
        <end position="549"/>
    </location>
</feature>
<dbReference type="GO" id="GO:0070860">
    <property type="term" value="C:RNA polymerase I core factor complex"/>
    <property type="evidence" value="ECO:0007669"/>
    <property type="project" value="TreeGrafter"/>
</dbReference>
<proteinExistence type="predicted"/>
<dbReference type="GO" id="GO:0017025">
    <property type="term" value="F:TBP-class protein binding"/>
    <property type="evidence" value="ECO:0007669"/>
    <property type="project" value="TreeGrafter"/>
</dbReference>
<feature type="region of interest" description="Disordered" evidence="2">
    <location>
        <begin position="379"/>
        <end position="411"/>
    </location>
</feature>
<feature type="compositionally biased region" description="Polar residues" evidence="2">
    <location>
        <begin position="385"/>
        <end position="400"/>
    </location>
</feature>
<dbReference type="AlphaFoldDB" id="A0A9W9JZX3"/>